<keyword evidence="8" id="KW-0479">Metal-binding</keyword>
<evidence type="ECO:0000256" key="11">
    <source>
        <dbReference type="ARBA" id="ARBA00022989"/>
    </source>
</evidence>
<keyword evidence="19" id="KW-1185">Reference proteome</keyword>
<feature type="transmembrane region" description="Helical" evidence="17">
    <location>
        <begin position="12"/>
        <end position="31"/>
    </location>
</feature>
<keyword evidence="6" id="KW-0109">Calcium transport</keyword>
<dbReference type="GO" id="GO:0070588">
    <property type="term" value="P:calcium ion transmembrane transport"/>
    <property type="evidence" value="ECO:0000318"/>
    <property type="project" value="GO_Central"/>
</dbReference>
<dbReference type="GO" id="GO:0005886">
    <property type="term" value="C:plasma membrane"/>
    <property type="evidence" value="ECO:0007669"/>
    <property type="project" value="UniProtKB-SubCell"/>
</dbReference>
<evidence type="ECO:0000256" key="2">
    <source>
        <dbReference type="ARBA" id="ARBA00008170"/>
    </source>
</evidence>
<evidence type="ECO:0000256" key="12">
    <source>
        <dbReference type="ARBA" id="ARBA00023016"/>
    </source>
</evidence>
<feature type="transmembrane region" description="Helical" evidence="17">
    <location>
        <begin position="456"/>
        <end position="476"/>
    </location>
</feature>
<evidence type="ECO:0000256" key="15">
    <source>
        <dbReference type="ARBA" id="ARBA00023136"/>
    </source>
</evidence>
<dbReference type="GeneID" id="110802423"/>
<evidence type="ECO:0000256" key="3">
    <source>
        <dbReference type="ARBA" id="ARBA00022448"/>
    </source>
</evidence>
<dbReference type="SMART" id="SM00054">
    <property type="entry name" value="EFh"/>
    <property type="match status" value="2"/>
</dbReference>
<keyword evidence="7 17" id="KW-0812">Transmembrane</keyword>
<keyword evidence="13" id="KW-0915">Sodium</keyword>
<sequence length="578" mass="63608">MNFMACIKNHKTSYIPIFGLIILLISVVSATRDLVSDGGNETVGSSYIRFPTIKSLASSETTTCEQSYGFLPCTKTGLGNFFSIVVYGYIMFSGAIHLSNGAELLLEIVGPGIVAGLFLPLLGALPDGMLILVSGLSGSTTTAQEQVSVGMGMLAGSTIMLLTVIWGCCVFVGKCDIQNSRALNGIDTKGFHLQDSGVSTDIWTSYAARIMAISVVPFLVVQLPNALNSTSGRHYSILISLIVSLLLLIGYCVYQVSQPWIQERRLDYVKHKRVMTGFLKHLETHATGKFYNRDGTINRDVVEKLFKAIDQNGDNHLSSGELRAFVVGMQFEGMGEDYFLDKVMKEFDTDRPDDRIDQQEFVQGISKFLALVRGEKAIDHNDADTQKYLSHYDEQATKEHFLVDDFLDEEKGEEIENRKATTIKAILLILLGTVITVAFADPLVDSVHSFSEATNIPPFFISFVFLPLITNSKGAVSVISFASSKKRKSVSLAFCELYGEVTMGNVVGLTVLLTLVYARGLTWDFSSEVLIVFLVCTLMGALTCFRTTFPLWTALTAILLCPFSLLLVYVLDNFFGWS</sequence>
<evidence type="ECO:0000256" key="9">
    <source>
        <dbReference type="ARBA" id="ARBA00022737"/>
    </source>
</evidence>
<dbReference type="GO" id="GO:0015369">
    <property type="term" value="F:calcium:proton antiporter activity"/>
    <property type="evidence" value="ECO:0000318"/>
    <property type="project" value="GO_Central"/>
</dbReference>
<feature type="transmembrane region" description="Helical" evidence="17">
    <location>
        <begin position="425"/>
        <end position="444"/>
    </location>
</feature>
<dbReference type="GO" id="GO:0006814">
    <property type="term" value="P:sodium ion transport"/>
    <property type="evidence" value="ECO:0007669"/>
    <property type="project" value="UniProtKB-KW"/>
</dbReference>
<feature type="transmembrane region" description="Helical" evidence="17">
    <location>
        <begin position="108"/>
        <end position="133"/>
    </location>
</feature>
<dbReference type="Gene3D" id="1.10.238.10">
    <property type="entry name" value="EF-hand"/>
    <property type="match status" value="1"/>
</dbReference>
<dbReference type="SUPFAM" id="SSF47473">
    <property type="entry name" value="EF-hand"/>
    <property type="match status" value="1"/>
</dbReference>
<comment type="subcellular location">
    <subcellularLocation>
        <location evidence="1">Cell membrane</location>
        <topology evidence="1">Multi-pass membrane protein</topology>
    </subcellularLocation>
</comment>
<keyword evidence="14" id="KW-0406">Ion transport</keyword>
<evidence type="ECO:0000256" key="10">
    <source>
        <dbReference type="ARBA" id="ARBA00022837"/>
    </source>
</evidence>
<dbReference type="PANTHER" id="PTHR31503:SF36">
    <property type="entry name" value="SODIUM_CALCIUM EXCHANGER MEMBRANE REGION DOMAIN-CONTAINING PROTEIN"/>
    <property type="match status" value="1"/>
</dbReference>
<feature type="transmembrane region" description="Helical" evidence="17">
    <location>
        <begin position="235"/>
        <end position="254"/>
    </location>
</feature>
<dbReference type="AlphaFoldDB" id="A0A9R0J995"/>
<dbReference type="InterPro" id="IPR004713">
    <property type="entry name" value="CaH_exchang"/>
</dbReference>
<dbReference type="OrthoDB" id="26525at2759"/>
<keyword evidence="12" id="KW-0346">Stress response</keyword>
<dbReference type="GO" id="GO:0005509">
    <property type="term" value="F:calcium ion binding"/>
    <property type="evidence" value="ECO:0007669"/>
    <property type="project" value="InterPro"/>
</dbReference>
<feature type="transmembrane region" description="Helical" evidence="17">
    <location>
        <begin position="552"/>
        <end position="571"/>
    </location>
</feature>
<dbReference type="InterPro" id="IPR004837">
    <property type="entry name" value="NaCa_Exmemb"/>
</dbReference>
<dbReference type="Proteomes" id="UP000813463">
    <property type="component" value="Chromosome 4"/>
</dbReference>
<evidence type="ECO:0000313" key="20">
    <source>
        <dbReference type="RefSeq" id="XP_021863557.1"/>
    </source>
</evidence>
<keyword evidence="10" id="KW-0106">Calcium</keyword>
<dbReference type="FunFam" id="1.20.1420.30:FF:000019">
    <property type="entry name" value="Sodium/calcium exchanger NCL2"/>
    <property type="match status" value="1"/>
</dbReference>
<dbReference type="PROSITE" id="PS50222">
    <property type="entry name" value="EF_HAND_2"/>
    <property type="match status" value="1"/>
</dbReference>
<dbReference type="PROSITE" id="PS00018">
    <property type="entry name" value="EF_HAND_1"/>
    <property type="match status" value="1"/>
</dbReference>
<dbReference type="Pfam" id="PF13499">
    <property type="entry name" value="EF-hand_7"/>
    <property type="match status" value="1"/>
</dbReference>
<evidence type="ECO:0000256" key="14">
    <source>
        <dbReference type="ARBA" id="ARBA00023065"/>
    </source>
</evidence>
<dbReference type="KEGG" id="soe:110802423"/>
<gene>
    <name evidence="20" type="primary">LOC110802423</name>
</gene>
<dbReference type="InterPro" id="IPR018247">
    <property type="entry name" value="EF_Hand_1_Ca_BS"/>
</dbReference>
<dbReference type="InterPro" id="IPR011992">
    <property type="entry name" value="EF-hand-dom_pair"/>
</dbReference>
<organism evidence="19 20">
    <name type="scientific">Spinacia oleracea</name>
    <name type="common">Spinach</name>
    <dbReference type="NCBI Taxonomy" id="3562"/>
    <lineage>
        <taxon>Eukaryota</taxon>
        <taxon>Viridiplantae</taxon>
        <taxon>Streptophyta</taxon>
        <taxon>Embryophyta</taxon>
        <taxon>Tracheophyta</taxon>
        <taxon>Spermatophyta</taxon>
        <taxon>Magnoliopsida</taxon>
        <taxon>eudicotyledons</taxon>
        <taxon>Gunneridae</taxon>
        <taxon>Pentapetalae</taxon>
        <taxon>Caryophyllales</taxon>
        <taxon>Chenopodiaceae</taxon>
        <taxon>Chenopodioideae</taxon>
        <taxon>Anserineae</taxon>
        <taxon>Spinacia</taxon>
    </lineage>
</organism>
<keyword evidence="16" id="KW-0739">Sodium transport</keyword>
<evidence type="ECO:0000313" key="19">
    <source>
        <dbReference type="Proteomes" id="UP000813463"/>
    </source>
</evidence>
<accession>A0A9R0J995</accession>
<dbReference type="Gene3D" id="1.20.1420.30">
    <property type="entry name" value="NCX, central ion-binding region"/>
    <property type="match status" value="1"/>
</dbReference>
<evidence type="ECO:0000259" key="18">
    <source>
        <dbReference type="PROSITE" id="PS50222"/>
    </source>
</evidence>
<protein>
    <submittedName>
        <fullName evidence="20">Sodium/calcium exchanger NCL</fullName>
    </submittedName>
</protein>
<dbReference type="GO" id="GO:0005774">
    <property type="term" value="C:vacuolar membrane"/>
    <property type="evidence" value="ECO:0007669"/>
    <property type="project" value="UniProtKB-ARBA"/>
</dbReference>
<keyword evidence="4" id="KW-0050">Antiport</keyword>
<feature type="transmembrane region" description="Helical" evidence="17">
    <location>
        <begin position="77"/>
        <end position="96"/>
    </location>
</feature>
<reference evidence="19" key="1">
    <citation type="journal article" date="2021" name="Nat. Commun.">
        <title>Genomic analyses provide insights into spinach domestication and the genetic basis of agronomic traits.</title>
        <authorList>
            <person name="Cai X."/>
            <person name="Sun X."/>
            <person name="Xu C."/>
            <person name="Sun H."/>
            <person name="Wang X."/>
            <person name="Ge C."/>
            <person name="Zhang Z."/>
            <person name="Wang Q."/>
            <person name="Fei Z."/>
            <person name="Jiao C."/>
            <person name="Wang Q."/>
        </authorList>
    </citation>
    <scope>NUCLEOTIDE SEQUENCE [LARGE SCALE GENOMIC DNA]</scope>
    <source>
        <strain evidence="19">cv. Varoflay</strain>
    </source>
</reference>
<evidence type="ECO:0000256" key="17">
    <source>
        <dbReference type="SAM" id="Phobius"/>
    </source>
</evidence>
<dbReference type="CDD" id="cd00051">
    <property type="entry name" value="EFh"/>
    <property type="match status" value="1"/>
</dbReference>
<dbReference type="InterPro" id="IPR002048">
    <property type="entry name" value="EF_hand_dom"/>
</dbReference>
<evidence type="ECO:0000256" key="6">
    <source>
        <dbReference type="ARBA" id="ARBA00022568"/>
    </source>
</evidence>
<evidence type="ECO:0000256" key="8">
    <source>
        <dbReference type="ARBA" id="ARBA00022723"/>
    </source>
</evidence>
<dbReference type="Pfam" id="PF01699">
    <property type="entry name" value="Na_Ca_ex"/>
    <property type="match status" value="2"/>
</dbReference>
<evidence type="ECO:0000256" key="5">
    <source>
        <dbReference type="ARBA" id="ARBA00022475"/>
    </source>
</evidence>
<keyword evidence="11 17" id="KW-1133">Transmembrane helix</keyword>
<evidence type="ECO:0000256" key="1">
    <source>
        <dbReference type="ARBA" id="ARBA00004651"/>
    </source>
</evidence>
<dbReference type="PANTHER" id="PTHR31503">
    <property type="entry name" value="VACUOLAR CALCIUM ION TRANSPORTER"/>
    <property type="match status" value="1"/>
</dbReference>
<keyword evidence="5" id="KW-1003">Cell membrane</keyword>
<dbReference type="GO" id="GO:0006874">
    <property type="term" value="P:intracellular calcium ion homeostasis"/>
    <property type="evidence" value="ECO:0000318"/>
    <property type="project" value="GO_Central"/>
</dbReference>
<dbReference type="InterPro" id="IPR044880">
    <property type="entry name" value="NCX_ion-bd_dom_sf"/>
</dbReference>
<proteinExistence type="inferred from homology"/>
<feature type="transmembrane region" description="Helical" evidence="17">
    <location>
        <begin position="529"/>
        <end position="545"/>
    </location>
</feature>
<evidence type="ECO:0000256" key="4">
    <source>
        <dbReference type="ARBA" id="ARBA00022449"/>
    </source>
</evidence>
<reference evidence="20" key="2">
    <citation type="submission" date="2025-08" db="UniProtKB">
        <authorList>
            <consortium name="RefSeq"/>
        </authorList>
    </citation>
    <scope>IDENTIFICATION</scope>
    <source>
        <tissue evidence="20">Leaf</tissue>
    </source>
</reference>
<keyword evidence="9" id="KW-0677">Repeat</keyword>
<feature type="domain" description="EF-hand" evidence="18">
    <location>
        <begin position="297"/>
        <end position="332"/>
    </location>
</feature>
<feature type="transmembrane region" description="Helical" evidence="17">
    <location>
        <begin position="497"/>
        <end position="517"/>
    </location>
</feature>
<keyword evidence="3" id="KW-0813">Transport</keyword>
<evidence type="ECO:0000256" key="13">
    <source>
        <dbReference type="ARBA" id="ARBA00023053"/>
    </source>
</evidence>
<evidence type="ECO:0000256" key="16">
    <source>
        <dbReference type="ARBA" id="ARBA00023201"/>
    </source>
</evidence>
<evidence type="ECO:0000256" key="7">
    <source>
        <dbReference type="ARBA" id="ARBA00022692"/>
    </source>
</evidence>
<dbReference type="RefSeq" id="XP_021863557.1">
    <property type="nucleotide sequence ID" value="XM_022007865.2"/>
</dbReference>
<feature type="transmembrane region" description="Helical" evidence="17">
    <location>
        <begin position="153"/>
        <end position="173"/>
    </location>
</feature>
<comment type="similarity">
    <text evidence="2">Belongs to the Ca(2+):cation antiporter (CaCA) (TC 2.A.19) family.</text>
</comment>
<keyword evidence="15 17" id="KW-0472">Membrane</keyword>
<name>A0A9R0J995_SPIOL</name>
<feature type="transmembrane region" description="Helical" evidence="17">
    <location>
        <begin position="206"/>
        <end position="223"/>
    </location>
</feature>